<dbReference type="Gene3D" id="3.30.70.330">
    <property type="match status" value="2"/>
</dbReference>
<dbReference type="Proteomes" id="UP001280581">
    <property type="component" value="Unassembled WGS sequence"/>
</dbReference>
<dbReference type="CDD" id="cd00590">
    <property type="entry name" value="RRM_SF"/>
    <property type="match status" value="2"/>
</dbReference>
<evidence type="ECO:0000259" key="2">
    <source>
        <dbReference type="PROSITE" id="PS50102"/>
    </source>
</evidence>
<evidence type="ECO:0000313" key="3">
    <source>
        <dbReference type="EMBL" id="KAK3214164.1"/>
    </source>
</evidence>
<protein>
    <recommendedName>
        <fullName evidence="2">RRM domain-containing protein</fullName>
    </recommendedName>
</protein>
<comment type="caution">
    <text evidence="3">The sequence shown here is derived from an EMBL/GenBank/DDBJ whole genome shotgun (WGS) entry which is preliminary data.</text>
</comment>
<dbReference type="InterPro" id="IPR012677">
    <property type="entry name" value="Nucleotide-bd_a/b_plait_sf"/>
</dbReference>
<dbReference type="Pfam" id="PF00076">
    <property type="entry name" value="RRM_1"/>
    <property type="match status" value="1"/>
</dbReference>
<sequence length="351" mass="39504">MDTPDTARRVVQEFQGFKFGQQHLRMPVTAVIVPMSEMPGEKALKRLSDFYFQEKAMPYTVTVRFSQIATVHVMKTILELVEGASINDVDEYDMMFEELPVSTFIKNVYVDIDTILVRFSDRGTARTICDQYNGTWYKNNTMYAYCVADKELDDLQVIEPKSTTKTARLFANVKPGTTVDEIRKMFAPHVPQDVHMPPGKAFASVFMHDEAVVKFMAAYPNGKKFGGKLCRVSYAKDDKSQRPGKGKFQPAFPSTKKTAVVTRAPAPVVAPPLGPPKVRVNGLAYATTEAHIRKLFEDAKFEVREIELDNSIASDIHAVVKLKDHDEVERAFAALDKKKVLKRKIAVVKMA</sequence>
<dbReference type="PROSITE" id="PS50102">
    <property type="entry name" value="RRM"/>
    <property type="match status" value="1"/>
</dbReference>
<name>A0AAN6RL06_9PLEO</name>
<evidence type="ECO:0000313" key="4">
    <source>
        <dbReference type="Proteomes" id="UP001280581"/>
    </source>
</evidence>
<feature type="domain" description="RRM" evidence="2">
    <location>
        <begin position="276"/>
        <end position="351"/>
    </location>
</feature>
<gene>
    <name evidence="3" type="ORF">GRF29_28g2264550</name>
</gene>
<dbReference type="EMBL" id="WVTA01000004">
    <property type="protein sequence ID" value="KAK3214164.1"/>
    <property type="molecule type" value="Genomic_DNA"/>
</dbReference>
<proteinExistence type="predicted"/>
<evidence type="ECO:0000256" key="1">
    <source>
        <dbReference type="PROSITE-ProRule" id="PRU00176"/>
    </source>
</evidence>
<organism evidence="3 4">
    <name type="scientific">Pseudopithomyces chartarum</name>
    <dbReference type="NCBI Taxonomy" id="1892770"/>
    <lineage>
        <taxon>Eukaryota</taxon>
        <taxon>Fungi</taxon>
        <taxon>Dikarya</taxon>
        <taxon>Ascomycota</taxon>
        <taxon>Pezizomycotina</taxon>
        <taxon>Dothideomycetes</taxon>
        <taxon>Pleosporomycetidae</taxon>
        <taxon>Pleosporales</taxon>
        <taxon>Massarineae</taxon>
        <taxon>Didymosphaeriaceae</taxon>
        <taxon>Pseudopithomyces</taxon>
    </lineage>
</organism>
<accession>A0AAN6RL06</accession>
<dbReference type="GO" id="GO:0003723">
    <property type="term" value="F:RNA binding"/>
    <property type="evidence" value="ECO:0007669"/>
    <property type="project" value="UniProtKB-UniRule"/>
</dbReference>
<dbReference type="InterPro" id="IPR035979">
    <property type="entry name" value="RBD_domain_sf"/>
</dbReference>
<dbReference type="InterPro" id="IPR000504">
    <property type="entry name" value="RRM_dom"/>
</dbReference>
<dbReference type="SMART" id="SM00360">
    <property type="entry name" value="RRM"/>
    <property type="match status" value="2"/>
</dbReference>
<dbReference type="AlphaFoldDB" id="A0AAN6RL06"/>
<reference evidence="3 4" key="1">
    <citation type="submission" date="2021-02" db="EMBL/GenBank/DDBJ databases">
        <title>Genome assembly of Pseudopithomyces chartarum.</title>
        <authorList>
            <person name="Jauregui R."/>
            <person name="Singh J."/>
            <person name="Voisey C."/>
        </authorList>
    </citation>
    <scope>NUCLEOTIDE SEQUENCE [LARGE SCALE GENOMIC DNA]</scope>
    <source>
        <strain evidence="3 4">AGR01</strain>
    </source>
</reference>
<keyword evidence="4" id="KW-1185">Reference proteome</keyword>
<dbReference type="SUPFAM" id="SSF54928">
    <property type="entry name" value="RNA-binding domain, RBD"/>
    <property type="match status" value="1"/>
</dbReference>
<keyword evidence="1" id="KW-0694">RNA-binding</keyword>